<dbReference type="AlphaFoldDB" id="A0A972F5N2"/>
<dbReference type="CDD" id="cd00093">
    <property type="entry name" value="HTH_XRE"/>
    <property type="match status" value="1"/>
</dbReference>
<accession>A0A972F5N2</accession>
<reference evidence="4" key="1">
    <citation type="submission" date="2019-12" db="EMBL/GenBank/DDBJ databases">
        <title>Comparative genomics gives insights into the taxonomy of the Azoarcus-Aromatoleum group and reveals separate origins of nif in the plant-associated Azoarcus and non-plant-associated Aromatoleum sub-groups.</title>
        <authorList>
            <person name="Lafos M."/>
            <person name="Maluk M."/>
            <person name="Batista M."/>
            <person name="Junghare M."/>
            <person name="Carmona M."/>
            <person name="Faoro H."/>
            <person name="Cruz L.M."/>
            <person name="Battistoni F."/>
            <person name="De Souza E."/>
            <person name="Pedrosa F."/>
            <person name="Chen W.-M."/>
            <person name="Poole P.S."/>
            <person name="Dixon R.A."/>
            <person name="James E.K."/>
        </authorList>
    </citation>
    <scope>NUCLEOTIDE SEQUENCE</scope>
    <source>
        <strain evidence="4">NSC3</strain>
    </source>
</reference>
<keyword evidence="5" id="KW-1185">Reference proteome</keyword>
<gene>
    <name evidence="4" type="ORF">GPA21_01905</name>
</gene>
<keyword evidence="2" id="KW-1133">Transmembrane helix</keyword>
<dbReference type="InterPro" id="IPR010982">
    <property type="entry name" value="Lambda_DNA-bd_dom_sf"/>
</dbReference>
<feature type="region of interest" description="Disordered" evidence="1">
    <location>
        <begin position="192"/>
        <end position="250"/>
    </location>
</feature>
<evidence type="ECO:0000256" key="2">
    <source>
        <dbReference type="SAM" id="Phobius"/>
    </source>
</evidence>
<dbReference type="InterPro" id="IPR001387">
    <property type="entry name" value="Cro/C1-type_HTH"/>
</dbReference>
<dbReference type="Pfam" id="PF13464">
    <property type="entry name" value="RodZ_C"/>
    <property type="match status" value="1"/>
</dbReference>
<dbReference type="EMBL" id="WTVM01000006">
    <property type="protein sequence ID" value="NMG01729.1"/>
    <property type="molecule type" value="Genomic_DNA"/>
</dbReference>
<dbReference type="Gene3D" id="1.10.260.40">
    <property type="entry name" value="lambda repressor-like DNA-binding domains"/>
    <property type="match status" value="1"/>
</dbReference>
<comment type="caution">
    <text evidence="4">The sequence shown here is derived from an EMBL/GenBank/DDBJ whole genome shotgun (WGS) entry which is preliminary data.</text>
</comment>
<proteinExistence type="predicted"/>
<keyword evidence="2" id="KW-0812">Transmembrane</keyword>
<dbReference type="Proteomes" id="UP000599523">
    <property type="component" value="Unassembled WGS sequence"/>
</dbReference>
<evidence type="ECO:0000259" key="3">
    <source>
        <dbReference type="Pfam" id="PF13464"/>
    </source>
</evidence>
<keyword evidence="2" id="KW-0472">Membrane</keyword>
<dbReference type="InterPro" id="IPR025194">
    <property type="entry name" value="RodZ-like_C"/>
</dbReference>
<dbReference type="InterPro" id="IPR050400">
    <property type="entry name" value="Bact_Cytoskel_RodZ"/>
</dbReference>
<feature type="transmembrane region" description="Helical" evidence="2">
    <location>
        <begin position="118"/>
        <end position="135"/>
    </location>
</feature>
<dbReference type="PANTHER" id="PTHR34475:SF1">
    <property type="entry name" value="CYTOSKELETON PROTEIN RODZ"/>
    <property type="match status" value="1"/>
</dbReference>
<name>A0A972F5N2_9RHOO</name>
<dbReference type="PANTHER" id="PTHR34475">
    <property type="match status" value="1"/>
</dbReference>
<sequence length="332" mass="34404">MTETDQEQFSAPASIGAMLRQARERRGETLSDVAHALKLSPYQVEALEQERYDVLPGAAFVRGFLRNFARHVHLDLDARIAALDLGGGGTVARLSTVTNASGEIPVGGERARKGVKPALVVIVGMALALGAGWYFDWFKVDEQPQTTAPRALVEPVVTPAPLTEAPRLGGAEAPPLIAVPEASDVATVDLDEPAADGTTDGLREGAESAVEGDMGDANEGAGVATETRAATEDAPPEAAVPSASAEETELAPGAGRLSFALRGESWIQVRDRDGVALFTGTGGPGSSRVVQGQPPFAIVVGNAAMVSLEFNGQPVDLTPHTSPGGVARMTVQ</sequence>
<dbReference type="RefSeq" id="WP_168986523.1">
    <property type="nucleotide sequence ID" value="NZ_CAWPHM010000297.1"/>
</dbReference>
<dbReference type="SUPFAM" id="SSF47413">
    <property type="entry name" value="lambda repressor-like DNA-binding domains"/>
    <property type="match status" value="1"/>
</dbReference>
<dbReference type="GO" id="GO:0003677">
    <property type="term" value="F:DNA binding"/>
    <property type="evidence" value="ECO:0007669"/>
    <property type="project" value="InterPro"/>
</dbReference>
<evidence type="ECO:0000313" key="4">
    <source>
        <dbReference type="EMBL" id="NMG01729.1"/>
    </source>
</evidence>
<feature type="domain" description="Cytoskeleton protein RodZ-like C-terminal" evidence="3">
    <location>
        <begin position="259"/>
        <end position="330"/>
    </location>
</feature>
<dbReference type="Pfam" id="PF13413">
    <property type="entry name" value="HTH_25"/>
    <property type="match status" value="1"/>
</dbReference>
<organism evidence="4 5">
    <name type="scientific">Azoarcus taiwanensis</name>
    <dbReference type="NCBI Taxonomy" id="666964"/>
    <lineage>
        <taxon>Bacteria</taxon>
        <taxon>Pseudomonadati</taxon>
        <taxon>Pseudomonadota</taxon>
        <taxon>Betaproteobacteria</taxon>
        <taxon>Rhodocyclales</taxon>
        <taxon>Zoogloeaceae</taxon>
        <taxon>Azoarcus</taxon>
    </lineage>
</organism>
<evidence type="ECO:0000313" key="5">
    <source>
        <dbReference type="Proteomes" id="UP000599523"/>
    </source>
</evidence>
<protein>
    <submittedName>
        <fullName evidence="4">DUF4115 domain-containing protein</fullName>
    </submittedName>
</protein>
<feature type="compositionally biased region" description="Low complexity" evidence="1">
    <location>
        <begin position="232"/>
        <end position="245"/>
    </location>
</feature>
<evidence type="ECO:0000256" key="1">
    <source>
        <dbReference type="SAM" id="MobiDB-lite"/>
    </source>
</evidence>